<feature type="non-terminal residue" evidence="14">
    <location>
        <position position="1"/>
    </location>
</feature>
<dbReference type="Pfam" id="PF20256">
    <property type="entry name" value="MoCoBD_2"/>
    <property type="match status" value="1"/>
</dbReference>
<dbReference type="AlphaFoldDB" id="A0A0F9EHU5"/>
<dbReference type="SUPFAM" id="SSF56003">
    <property type="entry name" value="Molybdenum cofactor-binding domain"/>
    <property type="match status" value="1"/>
</dbReference>
<dbReference type="SUPFAM" id="SSF110997">
    <property type="entry name" value="Sporulation related repeat"/>
    <property type="match status" value="1"/>
</dbReference>
<keyword evidence="6" id="KW-0227">DNA damage</keyword>
<dbReference type="InterPro" id="IPR037165">
    <property type="entry name" value="AldOxase/xan_DH_Mopterin-bd_sf"/>
</dbReference>
<accession>A0A0F9EHU5</accession>
<dbReference type="EMBL" id="LAZR01034752">
    <property type="protein sequence ID" value="KKL44460.1"/>
    <property type="molecule type" value="Genomic_DNA"/>
</dbReference>
<protein>
    <recommendedName>
        <fullName evidence="2">DNA ligase (NAD(+))</fullName>
        <ecNumber evidence="2">6.5.1.2</ecNumber>
    </recommendedName>
</protein>
<evidence type="ECO:0000256" key="5">
    <source>
        <dbReference type="ARBA" id="ARBA00022723"/>
    </source>
</evidence>
<dbReference type="EC" id="6.5.1.2" evidence="2"/>
<evidence type="ECO:0000256" key="4">
    <source>
        <dbReference type="ARBA" id="ARBA00022705"/>
    </source>
</evidence>
<dbReference type="InterPro" id="IPR046867">
    <property type="entry name" value="AldOxase/xan_DH_MoCoBD2"/>
</dbReference>
<keyword evidence="8" id="KW-0460">Magnesium</keyword>
<dbReference type="InterPro" id="IPR013840">
    <property type="entry name" value="DNAligase_N"/>
</dbReference>
<dbReference type="Gene3D" id="3.30.1490.70">
    <property type="match status" value="1"/>
</dbReference>
<dbReference type="GO" id="GO:0016491">
    <property type="term" value="F:oxidoreductase activity"/>
    <property type="evidence" value="ECO:0007669"/>
    <property type="project" value="InterPro"/>
</dbReference>
<evidence type="ECO:0000313" key="14">
    <source>
        <dbReference type="EMBL" id="KKL44460.1"/>
    </source>
</evidence>
<evidence type="ECO:0000256" key="10">
    <source>
        <dbReference type="ARBA" id="ARBA00023204"/>
    </source>
</evidence>
<dbReference type="PROSITE" id="PS51724">
    <property type="entry name" value="SPOR"/>
    <property type="match status" value="1"/>
</dbReference>
<dbReference type="SMART" id="SM00532">
    <property type="entry name" value="LIGANc"/>
    <property type="match status" value="1"/>
</dbReference>
<evidence type="ECO:0000256" key="3">
    <source>
        <dbReference type="ARBA" id="ARBA00022598"/>
    </source>
</evidence>
<dbReference type="GO" id="GO:0006260">
    <property type="term" value="P:DNA replication"/>
    <property type="evidence" value="ECO:0007669"/>
    <property type="project" value="UniProtKB-KW"/>
</dbReference>
<dbReference type="InterPro" id="IPR007730">
    <property type="entry name" value="SPOR-like_dom"/>
</dbReference>
<evidence type="ECO:0000256" key="6">
    <source>
        <dbReference type="ARBA" id="ARBA00022763"/>
    </source>
</evidence>
<evidence type="ECO:0000256" key="8">
    <source>
        <dbReference type="ARBA" id="ARBA00022842"/>
    </source>
</evidence>
<name>A0A0F9EHU5_9ZZZZ</name>
<keyword evidence="3" id="KW-0436">Ligase</keyword>
<dbReference type="PANTHER" id="PTHR47495">
    <property type="entry name" value="ALDEHYDE DEHYDROGENASE"/>
    <property type="match status" value="1"/>
</dbReference>
<dbReference type="GO" id="GO:0046872">
    <property type="term" value="F:metal ion binding"/>
    <property type="evidence" value="ECO:0007669"/>
    <property type="project" value="UniProtKB-KW"/>
</dbReference>
<feature type="compositionally biased region" description="Low complexity" evidence="12">
    <location>
        <begin position="356"/>
        <end position="370"/>
    </location>
</feature>
<evidence type="ECO:0000256" key="11">
    <source>
        <dbReference type="ARBA" id="ARBA00034005"/>
    </source>
</evidence>
<dbReference type="FunFam" id="2.40.50.140:FF:000012">
    <property type="entry name" value="DNA ligase"/>
    <property type="match status" value="1"/>
</dbReference>
<sequence length="523" mass="56161">FEIDGLVLKVNRFEQRERLGSTAKSPRWMIAYKFEKYEATTRLNEIQVQVGKTGAITPVAILEPVELAGTKVSRASLHNADEIQRKDVRPGDVVVVEKAGKIIPHIVRVEKHRRKGKLPKGRGLGMACSHYVSGASKPVHWTGEPHATVNLKLDFDGSIVLLTGAPEIGQGSSTALAQLAAEVLGVDLSRIRVVAGDSEISPKDNGAYSSRITVIVGNAVVEAAGKLRRLLAEAAAREFGIRPEDVEIDGEMFRAGKQDQGLSFEEVVIAAVKEAGTITVKGNYSTPLEAQGGKKYRGATVGSTVAYSYAALVVEVEVDAPVAEEAEPTAAPVLVPGERPILAGEEQAVTSPQAQEPEPGIAAIPPEEGILTSQPEPTAEQIREGEELLAQRESGEEEMPAFPEEEEEVGPVEVEIEEAVAEPAEEAEPAPAAAAPEPVVTYEPVRLTNIYIQAGAFVQFDNANRLRAKLSPLGRVRVTPVKLGEQEMFRVRLGPVATVEEADQLLERLIGTGYTDARLIVVE</sequence>
<dbReference type="Pfam" id="PF05036">
    <property type="entry name" value="SPOR"/>
    <property type="match status" value="1"/>
</dbReference>
<comment type="cofactor">
    <cofactor evidence="1">
        <name>Mg(2+)</name>
        <dbReference type="ChEBI" id="CHEBI:18420"/>
    </cofactor>
</comment>
<comment type="caution">
    <text evidence="14">The sequence shown here is derived from an EMBL/GenBank/DDBJ whole genome shotgun (WGS) entry which is preliminary data.</text>
</comment>
<dbReference type="Pfam" id="PF01653">
    <property type="entry name" value="DNA_ligase_aden"/>
    <property type="match status" value="1"/>
</dbReference>
<dbReference type="InterPro" id="IPR013839">
    <property type="entry name" value="DNAligase_adenylation"/>
</dbReference>
<evidence type="ECO:0000256" key="2">
    <source>
        <dbReference type="ARBA" id="ARBA00012722"/>
    </source>
</evidence>
<gene>
    <name evidence="14" type="ORF">LCGC14_2365460</name>
</gene>
<keyword evidence="10" id="KW-0234">DNA repair</keyword>
<dbReference type="GO" id="GO:0006281">
    <property type="term" value="P:DNA repair"/>
    <property type="evidence" value="ECO:0007669"/>
    <property type="project" value="UniProtKB-KW"/>
</dbReference>
<keyword evidence="9" id="KW-0520">NAD</keyword>
<evidence type="ECO:0000256" key="9">
    <source>
        <dbReference type="ARBA" id="ARBA00023027"/>
    </source>
</evidence>
<dbReference type="GO" id="GO:0042834">
    <property type="term" value="F:peptidoglycan binding"/>
    <property type="evidence" value="ECO:0007669"/>
    <property type="project" value="InterPro"/>
</dbReference>
<organism evidence="14">
    <name type="scientific">marine sediment metagenome</name>
    <dbReference type="NCBI Taxonomy" id="412755"/>
    <lineage>
        <taxon>unclassified sequences</taxon>
        <taxon>metagenomes</taxon>
        <taxon>ecological metagenomes</taxon>
    </lineage>
</organism>
<dbReference type="PANTHER" id="PTHR47495:SF1">
    <property type="entry name" value="BLL3820 PROTEIN"/>
    <property type="match status" value="1"/>
</dbReference>
<dbReference type="SUPFAM" id="SSF56091">
    <property type="entry name" value="DNA ligase/mRNA capping enzyme, catalytic domain"/>
    <property type="match status" value="1"/>
</dbReference>
<reference evidence="14" key="1">
    <citation type="journal article" date="2015" name="Nature">
        <title>Complex archaea that bridge the gap between prokaryotes and eukaryotes.</title>
        <authorList>
            <person name="Spang A."/>
            <person name="Saw J.H."/>
            <person name="Jorgensen S.L."/>
            <person name="Zaremba-Niedzwiedzka K."/>
            <person name="Martijn J."/>
            <person name="Lind A.E."/>
            <person name="van Eijk R."/>
            <person name="Schleper C."/>
            <person name="Guy L."/>
            <person name="Ettema T.J."/>
        </authorList>
    </citation>
    <scope>NUCLEOTIDE SEQUENCE</scope>
</reference>
<dbReference type="GO" id="GO:0003911">
    <property type="term" value="F:DNA ligase (NAD+) activity"/>
    <property type="evidence" value="ECO:0007669"/>
    <property type="project" value="UniProtKB-EC"/>
</dbReference>
<dbReference type="InterPro" id="IPR033136">
    <property type="entry name" value="DNA_ligase_CS"/>
</dbReference>
<dbReference type="Gene3D" id="3.30.70.1070">
    <property type="entry name" value="Sporulation related repeat"/>
    <property type="match status" value="1"/>
</dbReference>
<dbReference type="Gene3D" id="3.30.365.10">
    <property type="entry name" value="Aldehyde oxidase/xanthine dehydrogenase, molybdopterin binding domain"/>
    <property type="match status" value="1"/>
</dbReference>
<dbReference type="InterPro" id="IPR036680">
    <property type="entry name" value="SPOR-like_sf"/>
</dbReference>
<keyword evidence="5" id="KW-0479">Metal-binding</keyword>
<feature type="domain" description="SPOR" evidence="13">
    <location>
        <begin position="444"/>
        <end position="522"/>
    </location>
</feature>
<dbReference type="InterPro" id="IPR012340">
    <property type="entry name" value="NA-bd_OB-fold"/>
</dbReference>
<dbReference type="SUPFAM" id="SSF50249">
    <property type="entry name" value="Nucleic acid-binding proteins"/>
    <property type="match status" value="1"/>
</dbReference>
<evidence type="ECO:0000256" key="12">
    <source>
        <dbReference type="SAM" id="MobiDB-lite"/>
    </source>
</evidence>
<evidence type="ECO:0000256" key="1">
    <source>
        <dbReference type="ARBA" id="ARBA00001946"/>
    </source>
</evidence>
<evidence type="ECO:0000256" key="7">
    <source>
        <dbReference type="ARBA" id="ARBA00022833"/>
    </source>
</evidence>
<dbReference type="InterPro" id="IPR052516">
    <property type="entry name" value="N-heterocyclic_Hydroxylase"/>
</dbReference>
<evidence type="ECO:0000259" key="13">
    <source>
        <dbReference type="PROSITE" id="PS51724"/>
    </source>
</evidence>
<keyword evidence="4" id="KW-0235">DNA replication</keyword>
<dbReference type="PROSITE" id="PS01056">
    <property type="entry name" value="DNA_LIGASE_N2"/>
    <property type="match status" value="1"/>
</dbReference>
<keyword evidence="7" id="KW-0862">Zinc</keyword>
<comment type="catalytic activity">
    <reaction evidence="11">
        <text>NAD(+) + (deoxyribonucleotide)n-3'-hydroxyl + 5'-phospho-(deoxyribonucleotide)m = (deoxyribonucleotide)n+m + AMP + beta-nicotinamide D-nucleotide.</text>
        <dbReference type="EC" id="6.5.1.2"/>
    </reaction>
</comment>
<proteinExistence type="predicted"/>
<dbReference type="Gene3D" id="2.40.50.140">
    <property type="entry name" value="Nucleic acid-binding proteins"/>
    <property type="match status" value="1"/>
</dbReference>
<feature type="region of interest" description="Disordered" evidence="12">
    <location>
        <begin position="347"/>
        <end position="381"/>
    </location>
</feature>